<sequence>MAYPVKSKATATVQLYPIAGGLSTTTNVPVNVSTEARAGSSDVVLNKASERLGGSPSAGELSRQLEVAAPDGSQNLMFTVQGASGTKSAERANAVAQAYLDHTKERAEGIVKAGSDRLSALIAKSKSNPELAKNVAQLELALAEQQQVNVDPGQLVDPAQASARSWMPTVVVAVFAGLFLGLMAGFAMVLLRDRMAKNAIDAGRLAAVSGHEVLDWDGDMEGVRRLMDRLARTRPGVPAVIITGSPLAAQSLLQSMASVENERQRNPDVAVIDAAQVIDTGQATAQLLEAVETTSVLRQVSPELGMSRFVRLADVAVPVLVADAQTPVAEFLEAVDQVIDTRYGVEIVFAEKPRSSGRRRSNVVAASGAAPAAIAPTPAAPTEPAPIRPLPTPEQDPRGLAASVPAAEPVGPAVRVANPTTGASDREAEAESARARAARHAAPQQGAAAPKRRTLRGAGRPAPQLTPAQAAEEARMQALGFGEAEQAENTVIVQRQSDSAPEGTPTPSAAAEQTGRPRGSNRGKRQGWKGATSR</sequence>
<dbReference type="AlphaFoldDB" id="A0A496PJH3"/>
<proteinExistence type="predicted"/>
<name>A0A496PJH3_9MICC</name>
<accession>A0A496PJH3</accession>
<feature type="compositionally biased region" description="Low complexity" evidence="1">
    <location>
        <begin position="440"/>
        <end position="449"/>
    </location>
</feature>
<feature type="compositionally biased region" description="Basic and acidic residues" evidence="1">
    <location>
        <begin position="424"/>
        <end position="434"/>
    </location>
</feature>
<protein>
    <recommendedName>
        <fullName evidence="5">Polysaccharide chain length determinant N-terminal domain-containing protein</fullName>
    </recommendedName>
</protein>
<reference evidence="3 4" key="1">
    <citation type="submission" date="2018-07" db="EMBL/GenBank/DDBJ databases">
        <title>Arthrobacter sp. nov., isolated from raw cow's milk with high bacterial count.</title>
        <authorList>
            <person name="Hahne J."/>
            <person name="Isele D."/>
            <person name="Lipski A."/>
        </authorList>
    </citation>
    <scope>NUCLEOTIDE SEQUENCE [LARGE SCALE GENOMIC DNA]</scope>
    <source>
        <strain evidence="3 4">JZ R-183</strain>
    </source>
</reference>
<comment type="caution">
    <text evidence="3">The sequence shown here is derived from an EMBL/GenBank/DDBJ whole genome shotgun (WGS) entry which is preliminary data.</text>
</comment>
<keyword evidence="2" id="KW-0812">Transmembrane</keyword>
<dbReference type="Proteomes" id="UP000273119">
    <property type="component" value="Unassembled WGS sequence"/>
</dbReference>
<feature type="region of interest" description="Disordered" evidence="1">
    <location>
        <begin position="356"/>
        <end position="534"/>
    </location>
</feature>
<gene>
    <name evidence="3" type="ORF">DWQ67_05940</name>
</gene>
<keyword evidence="4" id="KW-1185">Reference proteome</keyword>
<feature type="compositionally biased region" description="Pro residues" evidence="1">
    <location>
        <begin position="378"/>
        <end position="394"/>
    </location>
</feature>
<keyword evidence="2" id="KW-0472">Membrane</keyword>
<evidence type="ECO:0008006" key="5">
    <source>
        <dbReference type="Google" id="ProtNLM"/>
    </source>
</evidence>
<organism evidence="3 4">
    <name type="scientific">Galactobacter caseinivorans</name>
    <dbReference type="NCBI Taxonomy" id="2676123"/>
    <lineage>
        <taxon>Bacteria</taxon>
        <taxon>Bacillati</taxon>
        <taxon>Actinomycetota</taxon>
        <taxon>Actinomycetes</taxon>
        <taxon>Micrococcales</taxon>
        <taxon>Micrococcaceae</taxon>
        <taxon>Galactobacter</taxon>
    </lineage>
</organism>
<dbReference type="EMBL" id="QQXL01000003">
    <property type="protein sequence ID" value="RKW70653.1"/>
    <property type="molecule type" value="Genomic_DNA"/>
</dbReference>
<evidence type="ECO:0000313" key="4">
    <source>
        <dbReference type="Proteomes" id="UP000273119"/>
    </source>
</evidence>
<feature type="compositionally biased region" description="Polar residues" evidence="1">
    <location>
        <begin position="487"/>
        <end position="499"/>
    </location>
</feature>
<keyword evidence="2" id="KW-1133">Transmembrane helix</keyword>
<evidence type="ECO:0000256" key="1">
    <source>
        <dbReference type="SAM" id="MobiDB-lite"/>
    </source>
</evidence>
<evidence type="ECO:0000256" key="2">
    <source>
        <dbReference type="SAM" id="Phobius"/>
    </source>
</evidence>
<feature type="compositionally biased region" description="Low complexity" evidence="1">
    <location>
        <begin position="365"/>
        <end position="377"/>
    </location>
</feature>
<evidence type="ECO:0000313" key="3">
    <source>
        <dbReference type="EMBL" id="RKW70653.1"/>
    </source>
</evidence>
<feature type="transmembrane region" description="Helical" evidence="2">
    <location>
        <begin position="166"/>
        <end position="191"/>
    </location>
</feature>